<gene>
    <name evidence="6" type="ORF">L1049_015842</name>
</gene>
<dbReference type="PANTHER" id="PTHR24064">
    <property type="entry name" value="SOLUTE CARRIER FAMILY 22 MEMBER"/>
    <property type="match status" value="1"/>
</dbReference>
<name>A0AAP0RYF1_LIQFO</name>
<comment type="subcellular location">
    <subcellularLocation>
        <location evidence="1">Membrane</location>
        <topology evidence="1">Multi-pass membrane protein</topology>
    </subcellularLocation>
</comment>
<dbReference type="SUPFAM" id="SSF103473">
    <property type="entry name" value="MFS general substrate transporter"/>
    <property type="match status" value="1"/>
</dbReference>
<protein>
    <submittedName>
        <fullName evidence="6">Uncharacterized protein</fullName>
    </submittedName>
</protein>
<dbReference type="Gene3D" id="1.20.1250.20">
    <property type="entry name" value="MFS general substrate transporter like domains"/>
    <property type="match status" value="1"/>
</dbReference>
<evidence type="ECO:0000313" key="6">
    <source>
        <dbReference type="EMBL" id="KAK9287421.1"/>
    </source>
</evidence>
<evidence type="ECO:0000256" key="2">
    <source>
        <dbReference type="ARBA" id="ARBA00022692"/>
    </source>
</evidence>
<keyword evidence="2 5" id="KW-0812">Transmembrane</keyword>
<keyword evidence="7" id="KW-1185">Reference proteome</keyword>
<evidence type="ECO:0000256" key="4">
    <source>
        <dbReference type="ARBA" id="ARBA00023136"/>
    </source>
</evidence>
<evidence type="ECO:0000256" key="1">
    <source>
        <dbReference type="ARBA" id="ARBA00004141"/>
    </source>
</evidence>
<keyword evidence="4 5" id="KW-0472">Membrane</keyword>
<reference evidence="6 7" key="1">
    <citation type="journal article" date="2024" name="Plant J.">
        <title>Genome sequences and population genomics reveal climatic adaptation and genomic divergence between two closely related sweetgum species.</title>
        <authorList>
            <person name="Xu W.Q."/>
            <person name="Ren C.Q."/>
            <person name="Zhang X.Y."/>
            <person name="Comes H.P."/>
            <person name="Liu X.H."/>
            <person name="Li Y.G."/>
            <person name="Kettle C.J."/>
            <person name="Jalonen R."/>
            <person name="Gaisberger H."/>
            <person name="Ma Y.Z."/>
            <person name="Qiu Y.X."/>
        </authorList>
    </citation>
    <scope>NUCLEOTIDE SEQUENCE [LARGE SCALE GENOMIC DNA]</scope>
    <source>
        <strain evidence="6">Hangzhou</strain>
    </source>
</reference>
<keyword evidence="3 5" id="KW-1133">Transmembrane helix</keyword>
<evidence type="ECO:0000256" key="5">
    <source>
        <dbReference type="SAM" id="Phobius"/>
    </source>
</evidence>
<comment type="caution">
    <text evidence="6">The sequence shown here is derived from an EMBL/GenBank/DDBJ whole genome shotgun (WGS) entry which is preliminary data.</text>
</comment>
<dbReference type="AlphaFoldDB" id="A0AAP0RYF1"/>
<feature type="transmembrane region" description="Helical" evidence="5">
    <location>
        <begin position="75"/>
        <end position="92"/>
    </location>
</feature>
<evidence type="ECO:0000256" key="3">
    <source>
        <dbReference type="ARBA" id="ARBA00022989"/>
    </source>
</evidence>
<dbReference type="Proteomes" id="UP001415857">
    <property type="component" value="Unassembled WGS sequence"/>
</dbReference>
<accession>A0AAP0RYF1</accession>
<dbReference type="EMBL" id="JBBPBK010000004">
    <property type="protein sequence ID" value="KAK9287421.1"/>
    <property type="molecule type" value="Genomic_DNA"/>
</dbReference>
<dbReference type="GO" id="GO:0016020">
    <property type="term" value="C:membrane"/>
    <property type="evidence" value="ECO:0007669"/>
    <property type="project" value="UniProtKB-SubCell"/>
</dbReference>
<sequence>MGKGKIDEALKILHAIAKSNGKHLPENVTLALDKETNDVSIDTENNYKEEVVPTKEGIAGSLIDVIKSPVTRIQLFLAVAINFLCSVVYYGLGLNVVNLETNLYLNVLLNAVVEMLAYTLTAVLLDRFRRKPLAIGML</sequence>
<proteinExistence type="predicted"/>
<dbReference type="InterPro" id="IPR036259">
    <property type="entry name" value="MFS_trans_sf"/>
</dbReference>
<feature type="transmembrane region" description="Helical" evidence="5">
    <location>
        <begin position="104"/>
        <end position="125"/>
    </location>
</feature>
<organism evidence="6 7">
    <name type="scientific">Liquidambar formosana</name>
    <name type="common">Formosan gum</name>
    <dbReference type="NCBI Taxonomy" id="63359"/>
    <lineage>
        <taxon>Eukaryota</taxon>
        <taxon>Viridiplantae</taxon>
        <taxon>Streptophyta</taxon>
        <taxon>Embryophyta</taxon>
        <taxon>Tracheophyta</taxon>
        <taxon>Spermatophyta</taxon>
        <taxon>Magnoliopsida</taxon>
        <taxon>eudicotyledons</taxon>
        <taxon>Gunneridae</taxon>
        <taxon>Pentapetalae</taxon>
        <taxon>Saxifragales</taxon>
        <taxon>Altingiaceae</taxon>
        <taxon>Liquidambar</taxon>
    </lineage>
</organism>
<evidence type="ECO:0000313" key="7">
    <source>
        <dbReference type="Proteomes" id="UP001415857"/>
    </source>
</evidence>